<evidence type="ECO:0000256" key="1">
    <source>
        <dbReference type="SAM" id="MobiDB-lite"/>
    </source>
</evidence>
<dbReference type="EMBL" id="JAZHXI010000003">
    <property type="protein sequence ID" value="KAL2073499.1"/>
    <property type="molecule type" value="Genomic_DNA"/>
</dbReference>
<name>A0ABR4CUD1_9HELO</name>
<proteinExistence type="predicted"/>
<reference evidence="2 3" key="1">
    <citation type="journal article" date="2024" name="Commun. Biol.">
        <title>Comparative genomic analysis of thermophilic fungi reveals convergent evolutionary adaptations and gene losses.</title>
        <authorList>
            <person name="Steindorff A.S."/>
            <person name="Aguilar-Pontes M.V."/>
            <person name="Robinson A.J."/>
            <person name="Andreopoulos B."/>
            <person name="LaButti K."/>
            <person name="Kuo A."/>
            <person name="Mondo S."/>
            <person name="Riley R."/>
            <person name="Otillar R."/>
            <person name="Haridas S."/>
            <person name="Lipzen A."/>
            <person name="Grimwood J."/>
            <person name="Schmutz J."/>
            <person name="Clum A."/>
            <person name="Reid I.D."/>
            <person name="Moisan M.C."/>
            <person name="Butler G."/>
            <person name="Nguyen T.T.M."/>
            <person name="Dewar K."/>
            <person name="Conant G."/>
            <person name="Drula E."/>
            <person name="Henrissat B."/>
            <person name="Hansel C."/>
            <person name="Singer S."/>
            <person name="Hutchinson M.I."/>
            <person name="de Vries R.P."/>
            <person name="Natvig D.O."/>
            <person name="Powell A.J."/>
            <person name="Tsang A."/>
            <person name="Grigoriev I.V."/>
        </authorList>
    </citation>
    <scope>NUCLEOTIDE SEQUENCE [LARGE SCALE GENOMIC DNA]</scope>
    <source>
        <strain evidence="2 3">CBS 494.80</strain>
    </source>
</reference>
<organism evidence="2 3">
    <name type="scientific">Oculimacula yallundae</name>
    <dbReference type="NCBI Taxonomy" id="86028"/>
    <lineage>
        <taxon>Eukaryota</taxon>
        <taxon>Fungi</taxon>
        <taxon>Dikarya</taxon>
        <taxon>Ascomycota</taxon>
        <taxon>Pezizomycotina</taxon>
        <taxon>Leotiomycetes</taxon>
        <taxon>Helotiales</taxon>
        <taxon>Ploettnerulaceae</taxon>
        <taxon>Oculimacula</taxon>
    </lineage>
</organism>
<feature type="compositionally biased region" description="Low complexity" evidence="1">
    <location>
        <begin position="19"/>
        <end position="28"/>
    </location>
</feature>
<sequence length="106" mass="11874">MSTSLPFRVRVSDGTSLRSVESVGSEESGGSEDESWVQVRIPIQKSVQVQPPIHSRIALTPDHQSEENVLQKQVLQQEDDNGGVEVATVNLRDPKDGRWFAWRGYK</sequence>
<gene>
    <name evidence="2" type="ORF">VTL71DRAFT_10825</name>
</gene>
<accession>A0ABR4CUD1</accession>
<evidence type="ECO:0000313" key="3">
    <source>
        <dbReference type="Proteomes" id="UP001595075"/>
    </source>
</evidence>
<protein>
    <submittedName>
        <fullName evidence="2">Uncharacterized protein</fullName>
    </submittedName>
</protein>
<evidence type="ECO:0000313" key="2">
    <source>
        <dbReference type="EMBL" id="KAL2073499.1"/>
    </source>
</evidence>
<feature type="region of interest" description="Disordered" evidence="1">
    <location>
        <begin position="16"/>
        <end position="35"/>
    </location>
</feature>
<comment type="caution">
    <text evidence="2">The sequence shown here is derived from an EMBL/GenBank/DDBJ whole genome shotgun (WGS) entry which is preliminary data.</text>
</comment>
<keyword evidence="3" id="KW-1185">Reference proteome</keyword>
<dbReference type="Proteomes" id="UP001595075">
    <property type="component" value="Unassembled WGS sequence"/>
</dbReference>